<evidence type="ECO:0000313" key="2">
    <source>
        <dbReference type="EMBL" id="PLB49876.1"/>
    </source>
</evidence>
<dbReference type="Proteomes" id="UP000234275">
    <property type="component" value="Unassembled WGS sequence"/>
</dbReference>
<comment type="caution">
    <text evidence="2">The sequence shown here is derived from an EMBL/GenBank/DDBJ whole genome shotgun (WGS) entry which is preliminary data.</text>
</comment>
<dbReference type="RefSeq" id="XP_024705178.1">
    <property type="nucleotide sequence ID" value="XM_024853042.1"/>
</dbReference>
<reference evidence="2 3" key="1">
    <citation type="submission" date="2016-12" db="EMBL/GenBank/DDBJ databases">
        <title>The genomes of Aspergillus section Nigri reveals drivers in fungal speciation.</title>
        <authorList>
            <consortium name="DOE Joint Genome Institute"/>
            <person name="Vesth T.C."/>
            <person name="Nybo J."/>
            <person name="Theobald S."/>
            <person name="Brandl J."/>
            <person name="Frisvad J.C."/>
            <person name="Nielsen K.F."/>
            <person name="Lyhne E.K."/>
            <person name="Kogle M.E."/>
            <person name="Kuo A."/>
            <person name="Riley R."/>
            <person name="Clum A."/>
            <person name="Nolan M."/>
            <person name="Lipzen A."/>
            <person name="Salamov A."/>
            <person name="Henrissat B."/>
            <person name="Wiebenga A."/>
            <person name="De Vries R.P."/>
            <person name="Grigoriev I.V."/>
            <person name="Mortensen U.H."/>
            <person name="Andersen M.R."/>
            <person name="Baker S.E."/>
        </authorList>
    </citation>
    <scope>NUCLEOTIDE SEQUENCE [LARGE SCALE GENOMIC DNA]</scope>
    <source>
        <strain evidence="2 3">IBT 23096</strain>
    </source>
</reference>
<proteinExistence type="predicted"/>
<dbReference type="GeneID" id="36560740"/>
<organism evidence="2 3">
    <name type="scientific">Aspergillus steynii IBT 23096</name>
    <dbReference type="NCBI Taxonomy" id="1392250"/>
    <lineage>
        <taxon>Eukaryota</taxon>
        <taxon>Fungi</taxon>
        <taxon>Dikarya</taxon>
        <taxon>Ascomycota</taxon>
        <taxon>Pezizomycotina</taxon>
        <taxon>Eurotiomycetes</taxon>
        <taxon>Eurotiomycetidae</taxon>
        <taxon>Eurotiales</taxon>
        <taxon>Aspergillaceae</taxon>
        <taxon>Aspergillus</taxon>
        <taxon>Aspergillus subgen. Circumdati</taxon>
    </lineage>
</organism>
<dbReference type="OrthoDB" id="5279008at2759"/>
<dbReference type="SUPFAM" id="SSF52047">
    <property type="entry name" value="RNI-like"/>
    <property type="match status" value="1"/>
</dbReference>
<evidence type="ECO:0008006" key="4">
    <source>
        <dbReference type="Google" id="ProtNLM"/>
    </source>
</evidence>
<sequence length="472" mass="52153">MARSGSKSHFRSLPLEIVEMICDELPTPDLAALVGTCCHTYHHTIHRFAQRYAEVYIDFSEHGLNHLHAIAQNPIMRQYVQRLVIMAPEPHLGRGIQWQWSVAGHLRNSLDIPILRRFRDDLVHRLPHCRSFIISPIACTGPSEEGNHDHLLKPDDVATILYDIIADAKLPVKLFWYGKGINYTTETMDVKRLPKTLFGNAGFRAAWGKLENLHLEHDLTPYNYSFILDSILHASSLRKLYLGLGPRDLAMEFFAQLSRSEDLPSTLERITLAFTAIQADDLMRILYKSRLSLRRIDLTGVTGLSPGWLAVLGSMQADFPQLETIELDMLYGCGGVTLSTLSTTVQCDSGKTFELQTGRTGSETMGVGLEDLGALPSNEAGSTALDMLMKTQAPVATITASVTLLFLLSFLSQNWAVNLTLSDLQSDGSRKHASPRASGETEISESVGFSASLDVATETFPLLGGQNCLVGE</sequence>
<protein>
    <recommendedName>
        <fullName evidence="4">F-box domain-containing protein</fullName>
    </recommendedName>
</protein>
<accession>A0A2I2GAH2</accession>
<dbReference type="EMBL" id="MSFO01000003">
    <property type="protein sequence ID" value="PLB49876.1"/>
    <property type="molecule type" value="Genomic_DNA"/>
</dbReference>
<evidence type="ECO:0000256" key="1">
    <source>
        <dbReference type="SAM" id="MobiDB-lite"/>
    </source>
</evidence>
<name>A0A2I2GAH2_9EURO</name>
<dbReference type="VEuPathDB" id="FungiDB:P170DRAFT_473465"/>
<keyword evidence="3" id="KW-1185">Reference proteome</keyword>
<dbReference type="AlphaFoldDB" id="A0A2I2GAH2"/>
<evidence type="ECO:0000313" key="3">
    <source>
        <dbReference type="Proteomes" id="UP000234275"/>
    </source>
</evidence>
<dbReference type="STRING" id="1392250.A0A2I2GAH2"/>
<feature type="region of interest" description="Disordered" evidence="1">
    <location>
        <begin position="426"/>
        <end position="445"/>
    </location>
</feature>
<gene>
    <name evidence="2" type="ORF">P170DRAFT_473465</name>
</gene>